<dbReference type="Proteomes" id="UP000652074">
    <property type="component" value="Unassembled WGS sequence"/>
</dbReference>
<evidence type="ECO:0000313" key="5">
    <source>
        <dbReference type="Proteomes" id="UP000652074"/>
    </source>
</evidence>
<comment type="caution">
    <text evidence="4">The sequence shown here is derived from an EMBL/GenBank/DDBJ whole genome shotgun (WGS) entry which is preliminary data.</text>
</comment>
<protein>
    <submittedName>
        <fullName evidence="4">Response regulator</fullName>
    </submittedName>
</protein>
<dbReference type="InterPro" id="IPR050595">
    <property type="entry name" value="Bact_response_regulator"/>
</dbReference>
<dbReference type="InterPro" id="IPR001789">
    <property type="entry name" value="Sig_transdc_resp-reg_receiver"/>
</dbReference>
<gene>
    <name evidence="4" type="ORF">GPA26_00375</name>
</gene>
<evidence type="ECO:0000256" key="2">
    <source>
        <dbReference type="PROSITE-ProRule" id="PRU00169"/>
    </source>
</evidence>
<feature type="domain" description="Response regulatory" evidence="3">
    <location>
        <begin position="3"/>
        <end position="127"/>
    </location>
</feature>
<proteinExistence type="predicted"/>
<dbReference type="Pfam" id="PF00072">
    <property type="entry name" value="Response_reg"/>
    <property type="match status" value="1"/>
</dbReference>
<accession>A0ABX1MJQ0</accession>
<keyword evidence="1 2" id="KW-0597">Phosphoprotein</keyword>
<dbReference type="Gene3D" id="3.40.50.2300">
    <property type="match status" value="1"/>
</dbReference>
<dbReference type="InterPro" id="IPR011006">
    <property type="entry name" value="CheY-like_superfamily"/>
</dbReference>
<reference evidence="4 5" key="1">
    <citation type="submission" date="2019-12" db="EMBL/GenBank/DDBJ databases">
        <title>Comparative genomics gives insights into the taxonomy of the Azoarcus-Aromatoleum group and reveals separate origins of nif in the plant-associated Azoarcus and non-plant-associated Aromatoleum sub-groups.</title>
        <authorList>
            <person name="Lafos M."/>
            <person name="Maluk M."/>
            <person name="Batista M."/>
            <person name="Junghare M."/>
            <person name="Carmona M."/>
            <person name="Faoro H."/>
            <person name="Cruz L.M."/>
            <person name="Battistoni F."/>
            <person name="De Souza E."/>
            <person name="Pedrosa F."/>
            <person name="Chen W.-M."/>
            <person name="Poole P.S."/>
            <person name="Dixon R.A."/>
            <person name="James E.K."/>
        </authorList>
    </citation>
    <scope>NUCLEOTIDE SEQUENCE [LARGE SCALE GENOMIC DNA]</scope>
    <source>
        <strain evidence="4 5">ToN1</strain>
    </source>
</reference>
<dbReference type="PROSITE" id="PS50110">
    <property type="entry name" value="RESPONSE_REGULATORY"/>
    <property type="match status" value="1"/>
</dbReference>
<dbReference type="SUPFAM" id="SSF52172">
    <property type="entry name" value="CheY-like"/>
    <property type="match status" value="1"/>
</dbReference>
<organism evidence="4 5">
    <name type="scientific">Aromatoleum petrolei</name>
    <dbReference type="NCBI Taxonomy" id="76116"/>
    <lineage>
        <taxon>Bacteria</taxon>
        <taxon>Pseudomonadati</taxon>
        <taxon>Pseudomonadota</taxon>
        <taxon>Betaproteobacteria</taxon>
        <taxon>Rhodocyclales</taxon>
        <taxon>Rhodocyclaceae</taxon>
        <taxon>Aromatoleum</taxon>
    </lineage>
</organism>
<dbReference type="RefSeq" id="WP_169204416.1">
    <property type="nucleotide sequence ID" value="NZ_CP059560.1"/>
</dbReference>
<dbReference type="CDD" id="cd17569">
    <property type="entry name" value="REC_HupR-like"/>
    <property type="match status" value="1"/>
</dbReference>
<dbReference type="EMBL" id="WTVR01000001">
    <property type="protein sequence ID" value="NMF86926.1"/>
    <property type="molecule type" value="Genomic_DNA"/>
</dbReference>
<evidence type="ECO:0000313" key="4">
    <source>
        <dbReference type="EMBL" id="NMF86926.1"/>
    </source>
</evidence>
<evidence type="ECO:0000259" key="3">
    <source>
        <dbReference type="PROSITE" id="PS50110"/>
    </source>
</evidence>
<name>A0ABX1MJQ0_9RHOO</name>
<keyword evidence="5" id="KW-1185">Reference proteome</keyword>
<dbReference type="PANTHER" id="PTHR44591:SF19">
    <property type="entry name" value="TWO-COMPONENT RESPONSE REGULATOR-RELATED"/>
    <property type="match status" value="1"/>
</dbReference>
<evidence type="ECO:0000256" key="1">
    <source>
        <dbReference type="ARBA" id="ARBA00022553"/>
    </source>
</evidence>
<dbReference type="SMART" id="SM00448">
    <property type="entry name" value="REC"/>
    <property type="match status" value="1"/>
</dbReference>
<sequence>MSRILIVDDEESILKSLRRLLSLTPCMGGGKVYTLQIDTFSSPADALDKSRHTAYDLVLSDYRMPGMDGVQFLKAFREIQPDAARLILSGYADLNGLIGAINEAGISRFLSKPWNDYELVAAIGQALAVRELTLENQRLADQVRVTAGAMSAEELERKRLEAEEPGITKVLWGEDGSVLLDESLLDDPDAGRP</sequence>
<feature type="modified residue" description="4-aspartylphosphate" evidence="2">
    <location>
        <position position="61"/>
    </location>
</feature>
<dbReference type="PANTHER" id="PTHR44591">
    <property type="entry name" value="STRESS RESPONSE REGULATOR PROTEIN 1"/>
    <property type="match status" value="1"/>
</dbReference>